<dbReference type="EMBL" id="UOFP01000254">
    <property type="protein sequence ID" value="VAW89147.1"/>
    <property type="molecule type" value="Genomic_DNA"/>
</dbReference>
<keyword evidence="1" id="KW-0812">Transmembrane</keyword>
<dbReference type="AlphaFoldDB" id="A0A3B0ZP79"/>
<evidence type="ECO:0000256" key="1">
    <source>
        <dbReference type="SAM" id="Phobius"/>
    </source>
</evidence>
<dbReference type="Gene3D" id="1.20.1270.390">
    <property type="match status" value="1"/>
</dbReference>
<name>A0A3B0ZP79_9ZZZZ</name>
<protein>
    <submittedName>
        <fullName evidence="2">Uncharacterized protein</fullName>
    </submittedName>
</protein>
<proteinExistence type="predicted"/>
<evidence type="ECO:0000313" key="2">
    <source>
        <dbReference type="EMBL" id="VAW89147.1"/>
    </source>
</evidence>
<gene>
    <name evidence="2" type="ORF">MNBD_GAMMA18-321</name>
</gene>
<feature type="transmembrane region" description="Helical" evidence="1">
    <location>
        <begin position="21"/>
        <end position="43"/>
    </location>
</feature>
<accession>A0A3B0ZP79</accession>
<keyword evidence="1" id="KW-1133">Transmembrane helix</keyword>
<reference evidence="2" key="1">
    <citation type="submission" date="2018-06" db="EMBL/GenBank/DDBJ databases">
        <authorList>
            <person name="Zhirakovskaya E."/>
        </authorList>
    </citation>
    <scope>NUCLEOTIDE SEQUENCE</scope>
</reference>
<keyword evidence="1" id="KW-0472">Membrane</keyword>
<organism evidence="2">
    <name type="scientific">hydrothermal vent metagenome</name>
    <dbReference type="NCBI Taxonomy" id="652676"/>
    <lineage>
        <taxon>unclassified sequences</taxon>
        <taxon>metagenomes</taxon>
        <taxon>ecological metagenomes</taxon>
    </lineage>
</organism>
<sequence>MGKGKGASVFMRNEFFRAKNIVARGLIILCCLIGLLACSVAPIQEMSDARQAVQAAKSSGVVAQQSKLLELAENHLKSAELKLQRRWYDSAREDAILARDAAVKARQEVDDLL</sequence>